<feature type="transmembrane region" description="Helical" evidence="7">
    <location>
        <begin position="65"/>
        <end position="84"/>
    </location>
</feature>
<accession>A0ABM0MKZ7</accession>
<dbReference type="Proteomes" id="UP000694865">
    <property type="component" value="Unplaced"/>
</dbReference>
<dbReference type="GeneID" id="102802159"/>
<comment type="similarity">
    <text evidence="2">Belongs to the SVP26 family.</text>
</comment>
<evidence type="ECO:0000256" key="5">
    <source>
        <dbReference type="ARBA" id="ARBA00022989"/>
    </source>
</evidence>
<dbReference type="RefSeq" id="XP_006820688.1">
    <property type="nucleotide sequence ID" value="XM_006820625.1"/>
</dbReference>
<proteinExistence type="inferred from homology"/>
<feature type="transmembrane region" description="Helical" evidence="7">
    <location>
        <begin position="126"/>
        <end position="146"/>
    </location>
</feature>
<dbReference type="PANTHER" id="PTHR13144:SF0">
    <property type="entry name" value="PROTEIN TEX261"/>
    <property type="match status" value="1"/>
</dbReference>
<reference evidence="9" key="1">
    <citation type="submission" date="2025-08" db="UniProtKB">
        <authorList>
            <consortium name="RefSeq"/>
        </authorList>
    </citation>
    <scope>IDENTIFICATION</scope>
    <source>
        <tissue evidence="9">Testes</tissue>
    </source>
</reference>
<name>A0ABM0MKZ7_SACKO</name>
<evidence type="ECO:0000256" key="1">
    <source>
        <dbReference type="ARBA" id="ARBA00004141"/>
    </source>
</evidence>
<dbReference type="InterPro" id="IPR007277">
    <property type="entry name" value="Svp26/Tex261"/>
</dbReference>
<dbReference type="Pfam" id="PF04148">
    <property type="entry name" value="Erv26"/>
    <property type="match status" value="1"/>
</dbReference>
<evidence type="ECO:0000256" key="3">
    <source>
        <dbReference type="ARBA" id="ARBA00017877"/>
    </source>
</evidence>
<comment type="subcellular location">
    <subcellularLocation>
        <location evidence="1">Membrane</location>
        <topology evidence="1">Multi-pass membrane protein</topology>
    </subcellularLocation>
</comment>
<keyword evidence="8" id="KW-1185">Reference proteome</keyword>
<sequence length="200" mass="23182">MWFIYLLSWVAMAMQICLITLSLAAGLYYVAELVEEYTVMAAKIIKVFLIFTTVVYIGLILFEEFPLKVTLTGLFSNIIYSLLLRNFPFIELTEPVFLIGCVMVVVNHYLAFQYFASVWYPFGEVLSYFTICLWLVPFSFFVSLSANENVLPTLSEPQRQSGDSDDVVSNYFKKSRKRYGILSVFDYLQEKVFPTRNKTF</sequence>
<keyword evidence="4 7" id="KW-0812">Transmembrane</keyword>
<evidence type="ECO:0000256" key="2">
    <source>
        <dbReference type="ARBA" id="ARBA00008096"/>
    </source>
</evidence>
<feature type="transmembrane region" description="Helical" evidence="7">
    <location>
        <begin position="6"/>
        <end position="30"/>
    </location>
</feature>
<evidence type="ECO:0000256" key="4">
    <source>
        <dbReference type="ARBA" id="ARBA00022692"/>
    </source>
</evidence>
<dbReference type="PANTHER" id="PTHR13144">
    <property type="entry name" value="TEX261 PROTEIN"/>
    <property type="match status" value="1"/>
</dbReference>
<keyword evidence="6 7" id="KW-0472">Membrane</keyword>
<evidence type="ECO:0000256" key="6">
    <source>
        <dbReference type="ARBA" id="ARBA00023136"/>
    </source>
</evidence>
<evidence type="ECO:0000256" key="7">
    <source>
        <dbReference type="SAM" id="Phobius"/>
    </source>
</evidence>
<protein>
    <recommendedName>
        <fullName evidence="3">Protein TEX261</fullName>
    </recommendedName>
</protein>
<evidence type="ECO:0000313" key="9">
    <source>
        <dbReference type="RefSeq" id="XP_006820688.1"/>
    </source>
</evidence>
<feature type="transmembrane region" description="Helical" evidence="7">
    <location>
        <begin position="96"/>
        <end position="120"/>
    </location>
</feature>
<gene>
    <name evidence="9" type="primary">LOC102802159</name>
</gene>
<evidence type="ECO:0000313" key="8">
    <source>
        <dbReference type="Proteomes" id="UP000694865"/>
    </source>
</evidence>
<keyword evidence="5 7" id="KW-1133">Transmembrane helix</keyword>
<organism evidence="8 9">
    <name type="scientific">Saccoglossus kowalevskii</name>
    <name type="common">Acorn worm</name>
    <dbReference type="NCBI Taxonomy" id="10224"/>
    <lineage>
        <taxon>Eukaryota</taxon>
        <taxon>Metazoa</taxon>
        <taxon>Hemichordata</taxon>
        <taxon>Enteropneusta</taxon>
        <taxon>Harrimaniidae</taxon>
        <taxon>Saccoglossus</taxon>
    </lineage>
</organism>
<feature type="transmembrane region" description="Helical" evidence="7">
    <location>
        <begin position="37"/>
        <end position="59"/>
    </location>
</feature>